<dbReference type="PRINTS" id="PR00503">
    <property type="entry name" value="BROMODOMAIN"/>
</dbReference>
<dbReference type="GO" id="GO:0046695">
    <property type="term" value="C:SLIK (SAGA-like) complex"/>
    <property type="evidence" value="ECO:0007669"/>
    <property type="project" value="InterPro"/>
</dbReference>
<sequence>MSTDRPWTILDDKAIEVFPYFDDDPPKETDSDHDTLEPLTIPNGPSCKYLLAALAKHRGLDYVQSDPILSLLRSDTKKGHSKWASNEWIGQEELYEACERVLTTLRSNSDFKAFVNRVSVRDVPDYYTIIKNPMDFTRMRNKMLQFEYKSKNDFLKDLDLIYTNCMTYNSHPESIYRTFGTLLKEQTEVLAMTIPDIVVRRYSDPPPPPTVAELQPAAKPAIDSPGAQFAMQLAVRWDPKTPVPTIPLAGTPAFTDEEAAILANVYPDFFPPPPPPAEPAPASPEPDGTHADASPTATSRPTSPPSEAGLSDADPDDIAPQPVSRTHAAVRASMRAWKRLRDVTDRITEIKEDGIIRVGRTPPEAETPAASGPVTDASRSARSPLPARRAQFLGDAAPVDPPHTAAAAAAPVHDADTPDDPPAVRTEWQAHAHVERAMMLLLGHLGIDAAHATTLQVMVDLYVVCLGKLGETLRVLTDQWPDHVDPAADVPRRELDGETVLLKALRLNGLDPVAVQDHVTVDICKTSHRLGDLNRRLENKYKDLVMGGNSGLGLDDLPMEGLEDAFAGGNFLTGLLGEDFFGFRGMGLPGTVPTAVPATLWYRDDVGYYRRAVQAMDGAGGANSVGAAGNLEFPDPPPFPPLVRRWLPKVRVRTPTEDPADEDRVLATCTPDGKPVIALMQPWLASKWAAHDATAGTRPPPMPEVAGTVEEDMGVEVVALPEDEEVVSARELKVRLAEREARAGIDAPRKAKKPRR</sequence>
<dbReference type="eggNOG" id="KOG1472">
    <property type="taxonomic scope" value="Eukaryota"/>
</dbReference>
<feature type="compositionally biased region" description="Pro residues" evidence="3">
    <location>
        <begin position="269"/>
        <end position="284"/>
    </location>
</feature>
<dbReference type="SUPFAM" id="SSF47370">
    <property type="entry name" value="Bromodomain"/>
    <property type="match status" value="1"/>
</dbReference>
<dbReference type="PANTHER" id="PTHR47343:SF1">
    <property type="entry name" value="TRANSCRIPTIONAL ACTIVATOR SPT7"/>
    <property type="match status" value="1"/>
</dbReference>
<dbReference type="PROSITE" id="PS50014">
    <property type="entry name" value="BROMODOMAIN_2"/>
    <property type="match status" value="1"/>
</dbReference>
<dbReference type="Pfam" id="PF00439">
    <property type="entry name" value="Bromodomain"/>
    <property type="match status" value="1"/>
</dbReference>
<evidence type="ECO:0000256" key="1">
    <source>
        <dbReference type="ARBA" id="ARBA00023117"/>
    </source>
</evidence>
<feature type="compositionally biased region" description="Low complexity" evidence="3">
    <location>
        <begin position="291"/>
        <end position="308"/>
    </location>
</feature>
<feature type="domain" description="Bromo" evidence="4">
    <location>
        <begin position="106"/>
        <end position="176"/>
    </location>
</feature>
<evidence type="ECO:0000313" key="6">
    <source>
        <dbReference type="Proteomes" id="UP000054350"/>
    </source>
</evidence>
<reference evidence="6" key="2">
    <citation type="submission" date="2009-11" db="EMBL/GenBank/DDBJ databases">
        <title>The Genome Sequence of Allomyces macrogynus strain ATCC 38327.</title>
        <authorList>
            <consortium name="The Broad Institute Genome Sequencing Platform"/>
            <person name="Russ C."/>
            <person name="Cuomo C."/>
            <person name="Shea T."/>
            <person name="Young S.K."/>
            <person name="Zeng Q."/>
            <person name="Koehrsen M."/>
            <person name="Haas B."/>
            <person name="Borodovsky M."/>
            <person name="Guigo R."/>
            <person name="Alvarado L."/>
            <person name="Berlin A."/>
            <person name="Borenstein D."/>
            <person name="Chen Z."/>
            <person name="Engels R."/>
            <person name="Freedman E."/>
            <person name="Gellesch M."/>
            <person name="Goldberg J."/>
            <person name="Griggs A."/>
            <person name="Gujja S."/>
            <person name="Heiman D."/>
            <person name="Hepburn T."/>
            <person name="Howarth C."/>
            <person name="Jen D."/>
            <person name="Larson L."/>
            <person name="Lewis B."/>
            <person name="Mehta T."/>
            <person name="Park D."/>
            <person name="Pearson M."/>
            <person name="Roberts A."/>
            <person name="Saif S."/>
            <person name="Shenoy N."/>
            <person name="Sisk P."/>
            <person name="Stolte C."/>
            <person name="Sykes S."/>
            <person name="Walk T."/>
            <person name="White J."/>
            <person name="Yandava C."/>
            <person name="Burger G."/>
            <person name="Gray M.W."/>
            <person name="Holland P.W.H."/>
            <person name="King N."/>
            <person name="Lang F.B.F."/>
            <person name="Roger A.J."/>
            <person name="Ruiz-Trillo I."/>
            <person name="Lander E."/>
            <person name="Nusbaum C."/>
        </authorList>
    </citation>
    <scope>NUCLEOTIDE SEQUENCE [LARGE SCALE GENOMIC DNA]</scope>
    <source>
        <strain evidence="6">ATCC 38327</strain>
    </source>
</reference>
<dbReference type="InterPro" id="IPR036427">
    <property type="entry name" value="Bromodomain-like_sf"/>
</dbReference>
<reference evidence="5 6" key="1">
    <citation type="submission" date="2009-11" db="EMBL/GenBank/DDBJ databases">
        <title>Annotation of Allomyces macrogynus ATCC 38327.</title>
        <authorList>
            <consortium name="The Broad Institute Genome Sequencing Platform"/>
            <person name="Russ C."/>
            <person name="Cuomo C."/>
            <person name="Burger G."/>
            <person name="Gray M.W."/>
            <person name="Holland P.W.H."/>
            <person name="King N."/>
            <person name="Lang F.B.F."/>
            <person name="Roger A.J."/>
            <person name="Ruiz-Trillo I."/>
            <person name="Young S.K."/>
            <person name="Zeng Q."/>
            <person name="Gargeya S."/>
            <person name="Fitzgerald M."/>
            <person name="Haas B."/>
            <person name="Abouelleil A."/>
            <person name="Alvarado L."/>
            <person name="Arachchi H.M."/>
            <person name="Berlin A."/>
            <person name="Chapman S.B."/>
            <person name="Gearin G."/>
            <person name="Goldberg J."/>
            <person name="Griggs A."/>
            <person name="Gujja S."/>
            <person name="Hansen M."/>
            <person name="Heiman D."/>
            <person name="Howarth C."/>
            <person name="Larimer J."/>
            <person name="Lui A."/>
            <person name="MacDonald P.J.P."/>
            <person name="McCowen C."/>
            <person name="Montmayeur A."/>
            <person name="Murphy C."/>
            <person name="Neiman D."/>
            <person name="Pearson M."/>
            <person name="Priest M."/>
            <person name="Roberts A."/>
            <person name="Saif S."/>
            <person name="Shea T."/>
            <person name="Sisk P."/>
            <person name="Stolte C."/>
            <person name="Sykes S."/>
            <person name="Wortman J."/>
            <person name="Nusbaum C."/>
            <person name="Birren B."/>
        </authorList>
    </citation>
    <scope>NUCLEOTIDE SEQUENCE [LARGE SCALE GENOMIC DNA]</scope>
    <source>
        <strain evidence="5 6">ATCC 38327</strain>
    </source>
</reference>
<evidence type="ECO:0000259" key="4">
    <source>
        <dbReference type="PROSITE" id="PS50014"/>
    </source>
</evidence>
<evidence type="ECO:0000256" key="2">
    <source>
        <dbReference type="PROSITE-ProRule" id="PRU00035"/>
    </source>
</evidence>
<dbReference type="VEuPathDB" id="FungiDB:AMAG_13905"/>
<dbReference type="Gene3D" id="1.20.920.10">
    <property type="entry name" value="Bromodomain-like"/>
    <property type="match status" value="1"/>
</dbReference>
<feature type="region of interest" description="Disordered" evidence="3">
    <location>
        <begin position="357"/>
        <end position="423"/>
    </location>
</feature>
<dbReference type="InterPro" id="IPR037782">
    <property type="entry name" value="Spt7"/>
</dbReference>
<organism evidence="5 6">
    <name type="scientific">Allomyces macrogynus (strain ATCC 38327)</name>
    <name type="common">Allomyces javanicus var. macrogynus</name>
    <dbReference type="NCBI Taxonomy" id="578462"/>
    <lineage>
        <taxon>Eukaryota</taxon>
        <taxon>Fungi</taxon>
        <taxon>Fungi incertae sedis</taxon>
        <taxon>Blastocladiomycota</taxon>
        <taxon>Blastocladiomycetes</taxon>
        <taxon>Blastocladiales</taxon>
        <taxon>Blastocladiaceae</taxon>
        <taxon>Allomyces</taxon>
    </lineage>
</organism>
<protein>
    <recommendedName>
        <fullName evidence="4">Bromo domain-containing protein</fullName>
    </recommendedName>
</protein>
<dbReference type="PROSITE" id="PS00633">
    <property type="entry name" value="BROMODOMAIN_1"/>
    <property type="match status" value="1"/>
</dbReference>
<dbReference type="STRING" id="578462.A0A0L0T2Z9"/>
<dbReference type="Proteomes" id="UP000054350">
    <property type="component" value="Unassembled WGS sequence"/>
</dbReference>
<evidence type="ECO:0000313" key="5">
    <source>
        <dbReference type="EMBL" id="KNE69030.1"/>
    </source>
</evidence>
<keyword evidence="1 2" id="KW-0103">Bromodomain</keyword>
<dbReference type="AlphaFoldDB" id="A0A0L0T2Z9"/>
<dbReference type="SMART" id="SM00297">
    <property type="entry name" value="BROMO"/>
    <property type="match status" value="1"/>
</dbReference>
<dbReference type="InterPro" id="IPR018359">
    <property type="entry name" value="Bromodomain_CS"/>
</dbReference>
<feature type="region of interest" description="Disordered" evidence="3">
    <location>
        <begin position="266"/>
        <end position="327"/>
    </location>
</feature>
<proteinExistence type="predicted"/>
<dbReference type="GO" id="GO:0005198">
    <property type="term" value="F:structural molecule activity"/>
    <property type="evidence" value="ECO:0007669"/>
    <property type="project" value="TreeGrafter"/>
</dbReference>
<dbReference type="GO" id="GO:0000124">
    <property type="term" value="C:SAGA complex"/>
    <property type="evidence" value="ECO:0007669"/>
    <property type="project" value="InterPro"/>
</dbReference>
<dbReference type="PANTHER" id="PTHR47343">
    <property type="entry name" value="TRANSCRIPTIONAL ACTIVATOR SPT7"/>
    <property type="match status" value="1"/>
</dbReference>
<dbReference type="InterPro" id="IPR001487">
    <property type="entry name" value="Bromodomain"/>
</dbReference>
<gene>
    <name evidence="5" type="ORF">AMAG_13905</name>
</gene>
<keyword evidence="6" id="KW-1185">Reference proteome</keyword>
<dbReference type="EMBL" id="GG745359">
    <property type="protein sequence ID" value="KNE69030.1"/>
    <property type="molecule type" value="Genomic_DNA"/>
</dbReference>
<feature type="compositionally biased region" description="Low complexity" evidence="3">
    <location>
        <begin position="377"/>
        <end position="412"/>
    </location>
</feature>
<dbReference type="OrthoDB" id="21449at2759"/>
<name>A0A0L0T2Z9_ALLM3</name>
<evidence type="ECO:0000256" key="3">
    <source>
        <dbReference type="SAM" id="MobiDB-lite"/>
    </source>
</evidence>
<accession>A0A0L0T2Z9</accession>
<dbReference type="GO" id="GO:0006325">
    <property type="term" value="P:chromatin organization"/>
    <property type="evidence" value="ECO:0007669"/>
    <property type="project" value="UniProtKB-ARBA"/>
</dbReference>
<dbReference type="GO" id="GO:0006357">
    <property type="term" value="P:regulation of transcription by RNA polymerase II"/>
    <property type="evidence" value="ECO:0007669"/>
    <property type="project" value="TreeGrafter"/>
</dbReference>